<accession>A0ABV4T6U6</accession>
<evidence type="ECO:0000313" key="1">
    <source>
        <dbReference type="EMBL" id="MFA4804809.1"/>
    </source>
</evidence>
<protein>
    <submittedName>
        <fullName evidence="1">Uncharacterized protein</fullName>
    </submittedName>
</protein>
<dbReference type="EMBL" id="JARRIG010000005">
    <property type="protein sequence ID" value="MFA4804809.1"/>
    <property type="molecule type" value="Genomic_DNA"/>
</dbReference>
<keyword evidence="2" id="KW-1185">Reference proteome</keyword>
<proteinExistence type="predicted"/>
<organism evidence="1 2">
    <name type="scientific">Pyrococcus kukulkanii</name>
    <dbReference type="NCBI Taxonomy" id="1609559"/>
    <lineage>
        <taxon>Archaea</taxon>
        <taxon>Methanobacteriati</taxon>
        <taxon>Methanobacteriota</taxon>
        <taxon>Thermococci</taxon>
        <taxon>Thermococcales</taxon>
        <taxon>Thermococcaceae</taxon>
        <taxon>Pyrococcus</taxon>
    </lineage>
</organism>
<name>A0ABV4T6U6_9EURY</name>
<dbReference type="Proteomes" id="UP001571980">
    <property type="component" value="Unassembled WGS sequence"/>
</dbReference>
<evidence type="ECO:0000313" key="2">
    <source>
        <dbReference type="Proteomes" id="UP001571980"/>
    </source>
</evidence>
<gene>
    <name evidence="1" type="ORF">P8X34_08735</name>
</gene>
<sequence length="147" mass="16353">MGKLTNVLKVEWGFMKLEDGTVIIFRVAVVNALPSHDVSPFGVEFGVNVATGISVLPSPESMKEVEGKPVAPPGAMIKEGWVQVKILEKTSAIEVVEYEDPELGKYRIRVEFEPAMVSKNTQVRTPTGEPLYVVRWAPKITWEKVEE</sequence>
<comment type="caution">
    <text evidence="1">The sequence shown here is derived from an EMBL/GenBank/DDBJ whole genome shotgun (WGS) entry which is preliminary data.</text>
</comment>
<dbReference type="RefSeq" id="WP_372823987.1">
    <property type="nucleotide sequence ID" value="NZ_JARRIF010000005.1"/>
</dbReference>
<reference evidence="1 2" key="1">
    <citation type="submission" date="2023-03" db="EMBL/GenBank/DDBJ databases">
        <title>Speciation in Pyrococcus: adaptation to high temperature as a mechanism.</title>
        <authorList>
            <person name="Gu J."/>
        </authorList>
    </citation>
    <scope>NUCLEOTIDE SEQUENCE [LARGE SCALE GENOMIC DNA]</scope>
    <source>
        <strain evidence="1 2">LMOA34</strain>
    </source>
</reference>